<keyword evidence="1" id="KW-0812">Transmembrane</keyword>
<feature type="transmembrane region" description="Helical" evidence="1">
    <location>
        <begin position="66"/>
        <end position="83"/>
    </location>
</feature>
<dbReference type="RefSeq" id="WP_160616128.1">
    <property type="nucleotide sequence ID" value="NZ_WTYR01000001.1"/>
</dbReference>
<evidence type="ECO:0000313" key="2">
    <source>
        <dbReference type="EMBL" id="MXP09436.1"/>
    </source>
</evidence>
<keyword evidence="1" id="KW-1133">Transmembrane helix</keyword>
<protein>
    <submittedName>
        <fullName evidence="2">Uncharacterized protein</fullName>
    </submittedName>
</protein>
<reference evidence="2 3" key="1">
    <citation type="submission" date="2019-12" db="EMBL/GenBank/DDBJ databases">
        <title>Genomic-based taxomic classification of the family Erythrobacteraceae.</title>
        <authorList>
            <person name="Xu L."/>
        </authorList>
    </citation>
    <scope>NUCLEOTIDE SEQUENCE [LARGE SCALE GENOMIC DNA]</scope>
    <source>
        <strain evidence="2 3">LMG 29519</strain>
    </source>
</reference>
<dbReference type="Proteomes" id="UP000429229">
    <property type="component" value="Unassembled WGS sequence"/>
</dbReference>
<dbReference type="AlphaFoldDB" id="A0A6I4U103"/>
<gene>
    <name evidence="2" type="ORF">GRI68_04525</name>
</gene>
<evidence type="ECO:0000256" key="1">
    <source>
        <dbReference type="SAM" id="Phobius"/>
    </source>
</evidence>
<accession>A0A6I4U103</accession>
<proteinExistence type="predicted"/>
<dbReference type="OrthoDB" id="7595554at2"/>
<name>A0A6I4U103_9SPHN</name>
<keyword evidence="3" id="KW-1185">Reference proteome</keyword>
<organism evidence="2 3">
    <name type="scientific">Alteriqipengyuania halimionae</name>
    <dbReference type="NCBI Taxonomy" id="1926630"/>
    <lineage>
        <taxon>Bacteria</taxon>
        <taxon>Pseudomonadati</taxon>
        <taxon>Pseudomonadota</taxon>
        <taxon>Alphaproteobacteria</taxon>
        <taxon>Sphingomonadales</taxon>
        <taxon>Erythrobacteraceae</taxon>
        <taxon>Alteriqipengyuania</taxon>
    </lineage>
</organism>
<keyword evidence="1" id="KW-0472">Membrane</keyword>
<dbReference type="EMBL" id="WTYR01000001">
    <property type="protein sequence ID" value="MXP09436.1"/>
    <property type="molecule type" value="Genomic_DNA"/>
</dbReference>
<evidence type="ECO:0000313" key="3">
    <source>
        <dbReference type="Proteomes" id="UP000429229"/>
    </source>
</evidence>
<comment type="caution">
    <text evidence="2">The sequence shown here is derived from an EMBL/GenBank/DDBJ whole genome shotgun (WGS) entry which is preliminary data.</text>
</comment>
<sequence>MTGDKTIHDQLEHPTRVEGDLYARFARMAARHSVLFSAIALAWLWFSIAIWARWITLPDIPFLTDQQIATLGTVYNVGWWGFVRPRIEKLKKAHELSQDKTNG</sequence>
<feature type="transmembrane region" description="Helical" evidence="1">
    <location>
        <begin position="34"/>
        <end position="54"/>
    </location>
</feature>